<sequence>MDYQFRHPAKYPQFKYAVDPEWERLYQTVIKNKGAGSEFEQAVLQSRNYPKNTGLLLPPPGSTAQGFVPDSVLGRPGNLVWGSPYRLVEVKGRAELSLTGNLKGMLDYVARYGGSLELWIRSSKHPEGATQLSNPLSDQIDELRALGRADVRFFP</sequence>
<protein>
    <recommendedName>
        <fullName evidence="3">VRR-NUC domain-containing protein</fullName>
    </recommendedName>
</protein>
<proteinExistence type="predicted"/>
<accession>A0ABR9PI83</accession>
<dbReference type="Proteomes" id="UP001516472">
    <property type="component" value="Unassembled WGS sequence"/>
</dbReference>
<reference evidence="1 2" key="1">
    <citation type="submission" date="2020-02" db="EMBL/GenBank/DDBJ databases">
        <authorList>
            <person name="Babadi Z.K."/>
            <person name="Risdian C."/>
            <person name="Ebrahimipour G.H."/>
            <person name="Wink J."/>
        </authorList>
    </citation>
    <scope>NUCLEOTIDE SEQUENCE [LARGE SCALE GENOMIC DNA]</scope>
    <source>
        <strain evidence="1 2">ZKHCc1 1396</strain>
    </source>
</reference>
<comment type="caution">
    <text evidence="1">The sequence shown here is derived from an EMBL/GenBank/DDBJ whole genome shotgun (WGS) entry which is preliminary data.</text>
</comment>
<organism evidence="1 2">
    <name type="scientific">Corallococcus soli</name>
    <dbReference type="NCBI Taxonomy" id="2710757"/>
    <lineage>
        <taxon>Bacteria</taxon>
        <taxon>Pseudomonadati</taxon>
        <taxon>Myxococcota</taxon>
        <taxon>Myxococcia</taxon>
        <taxon>Myxococcales</taxon>
        <taxon>Cystobacterineae</taxon>
        <taxon>Myxococcaceae</taxon>
        <taxon>Corallococcus</taxon>
    </lineage>
</organism>
<evidence type="ECO:0000313" key="2">
    <source>
        <dbReference type="Proteomes" id="UP001516472"/>
    </source>
</evidence>
<gene>
    <name evidence="1" type="ORF">G4177_05055</name>
</gene>
<dbReference type="RefSeq" id="WP_193346922.1">
    <property type="nucleotide sequence ID" value="NZ_CBCSIP010000005.1"/>
</dbReference>
<keyword evidence="2" id="KW-1185">Reference proteome</keyword>
<name>A0ABR9PI83_9BACT</name>
<evidence type="ECO:0008006" key="3">
    <source>
        <dbReference type="Google" id="ProtNLM"/>
    </source>
</evidence>
<evidence type="ECO:0000313" key="1">
    <source>
        <dbReference type="EMBL" id="MBE4747549.1"/>
    </source>
</evidence>
<dbReference type="EMBL" id="JAAIYO010000001">
    <property type="protein sequence ID" value="MBE4747549.1"/>
    <property type="molecule type" value="Genomic_DNA"/>
</dbReference>